<dbReference type="InterPro" id="IPR051120">
    <property type="entry name" value="ABC_AA/LPS_Transport"/>
</dbReference>
<dbReference type="SMART" id="SM00382">
    <property type="entry name" value="AAA"/>
    <property type="match status" value="1"/>
</dbReference>
<feature type="domain" description="ABC transporter" evidence="4">
    <location>
        <begin position="19"/>
        <end position="268"/>
    </location>
</feature>
<gene>
    <name evidence="5" type="ORF">I7412_09390</name>
</gene>
<dbReference type="PANTHER" id="PTHR45772">
    <property type="entry name" value="CONSERVED COMPONENT OF ABC TRANSPORTER FOR NATURAL AMINO ACIDS-RELATED"/>
    <property type="match status" value="1"/>
</dbReference>
<dbReference type="InterPro" id="IPR032823">
    <property type="entry name" value="BCA_ABC_TP_C"/>
</dbReference>
<dbReference type="Pfam" id="PF00005">
    <property type="entry name" value="ABC_tran"/>
    <property type="match status" value="1"/>
</dbReference>
<dbReference type="SUPFAM" id="SSF52540">
    <property type="entry name" value="P-loop containing nucleoside triphosphate hydrolases"/>
    <property type="match status" value="1"/>
</dbReference>
<comment type="caution">
    <text evidence="5">The sequence shown here is derived from an EMBL/GenBank/DDBJ whole genome shotgun (WGS) entry which is preliminary data.</text>
</comment>
<dbReference type="Gene3D" id="3.40.50.300">
    <property type="entry name" value="P-loop containing nucleotide triphosphate hydrolases"/>
    <property type="match status" value="1"/>
</dbReference>
<dbReference type="EMBL" id="JAEACQ010000160">
    <property type="protein sequence ID" value="MBL7627378.1"/>
    <property type="molecule type" value="Genomic_DNA"/>
</dbReference>
<keyword evidence="3 5" id="KW-0067">ATP-binding</keyword>
<evidence type="ECO:0000256" key="1">
    <source>
        <dbReference type="ARBA" id="ARBA00022448"/>
    </source>
</evidence>
<reference evidence="5" key="1">
    <citation type="submission" date="2020-12" db="EMBL/GenBank/DDBJ databases">
        <title>Genomic characterization of non-nitrogen-fixing Frankia strains.</title>
        <authorList>
            <person name="Carlos-Shanley C."/>
            <person name="Guerra T."/>
            <person name="Hahn D."/>
        </authorList>
    </citation>
    <scope>NUCLEOTIDE SEQUENCE</scope>
    <source>
        <strain evidence="5">CN6</strain>
    </source>
</reference>
<dbReference type="InterPro" id="IPR003439">
    <property type="entry name" value="ABC_transporter-like_ATP-bd"/>
</dbReference>
<evidence type="ECO:0000313" key="6">
    <source>
        <dbReference type="Proteomes" id="UP000604475"/>
    </source>
</evidence>
<dbReference type="PROSITE" id="PS50893">
    <property type="entry name" value="ABC_TRANSPORTER_2"/>
    <property type="match status" value="1"/>
</dbReference>
<dbReference type="InterPro" id="IPR027417">
    <property type="entry name" value="P-loop_NTPase"/>
</dbReference>
<keyword evidence="6" id="KW-1185">Reference proteome</keyword>
<name>A0A937R802_9ACTN</name>
<keyword evidence="2" id="KW-0547">Nucleotide-binding</keyword>
<dbReference type="GO" id="GO:0016887">
    <property type="term" value="F:ATP hydrolysis activity"/>
    <property type="evidence" value="ECO:0007669"/>
    <property type="project" value="InterPro"/>
</dbReference>
<dbReference type="CDD" id="cd03219">
    <property type="entry name" value="ABC_Mj1267_LivG_branched"/>
    <property type="match status" value="1"/>
</dbReference>
<sequence>MTQSEAVSREAARGQETLLRTEGLTLRFGGITALREIDVEVSVAEIVGVIGPNGAGKTTLFDSIAGMIRPSEGRIWLDGREITRDPAHRRARAGIRRTFQRQQPIGWLSVEDNALAALEGRGGGGGFWADLLGLPSRRRIERARREQVMGALEVCGLVGEARRPAAELSIGQARRMELARAIVDRPRLLLLDEPTSGLEEAEVEIFAATIEALRAATGCSILLVEHDVPFVMSASDRVLVMQEGRVIGSGTPAEVAADPVVRAAYLGA</sequence>
<evidence type="ECO:0000313" key="5">
    <source>
        <dbReference type="EMBL" id="MBL7627378.1"/>
    </source>
</evidence>
<organism evidence="5 6">
    <name type="scientific">Frankia nepalensis</name>
    <dbReference type="NCBI Taxonomy" id="1836974"/>
    <lineage>
        <taxon>Bacteria</taxon>
        <taxon>Bacillati</taxon>
        <taxon>Actinomycetota</taxon>
        <taxon>Actinomycetes</taxon>
        <taxon>Frankiales</taxon>
        <taxon>Frankiaceae</taxon>
        <taxon>Frankia</taxon>
    </lineage>
</organism>
<accession>A0A937R802</accession>
<proteinExistence type="predicted"/>
<keyword evidence="1" id="KW-0813">Transport</keyword>
<evidence type="ECO:0000259" key="4">
    <source>
        <dbReference type="PROSITE" id="PS50893"/>
    </source>
</evidence>
<protein>
    <submittedName>
        <fullName evidence="5">ABC transporter ATP-binding protein</fullName>
    </submittedName>
</protein>
<dbReference type="Proteomes" id="UP000604475">
    <property type="component" value="Unassembled WGS sequence"/>
</dbReference>
<dbReference type="AlphaFoldDB" id="A0A937R802"/>
<evidence type="ECO:0000256" key="3">
    <source>
        <dbReference type="ARBA" id="ARBA00022840"/>
    </source>
</evidence>
<dbReference type="GO" id="GO:0005524">
    <property type="term" value="F:ATP binding"/>
    <property type="evidence" value="ECO:0007669"/>
    <property type="project" value="UniProtKB-KW"/>
</dbReference>
<dbReference type="InterPro" id="IPR003593">
    <property type="entry name" value="AAA+_ATPase"/>
</dbReference>
<evidence type="ECO:0000256" key="2">
    <source>
        <dbReference type="ARBA" id="ARBA00022741"/>
    </source>
</evidence>
<dbReference type="GO" id="GO:0005886">
    <property type="term" value="C:plasma membrane"/>
    <property type="evidence" value="ECO:0007669"/>
    <property type="project" value="TreeGrafter"/>
</dbReference>
<dbReference type="Pfam" id="PF12399">
    <property type="entry name" value="BCA_ABC_TP_C"/>
    <property type="match status" value="1"/>
</dbReference>